<reference evidence="1" key="2">
    <citation type="journal article" date="2015" name="Fish Shellfish Immunol.">
        <title>Early steps in the European eel (Anguilla anguilla)-Vibrio vulnificus interaction in the gills: Role of the RtxA13 toxin.</title>
        <authorList>
            <person name="Callol A."/>
            <person name="Pajuelo D."/>
            <person name="Ebbesson L."/>
            <person name="Teles M."/>
            <person name="MacKenzie S."/>
            <person name="Amaro C."/>
        </authorList>
    </citation>
    <scope>NUCLEOTIDE SEQUENCE</scope>
</reference>
<organism evidence="1">
    <name type="scientific">Anguilla anguilla</name>
    <name type="common">European freshwater eel</name>
    <name type="synonym">Muraena anguilla</name>
    <dbReference type="NCBI Taxonomy" id="7936"/>
    <lineage>
        <taxon>Eukaryota</taxon>
        <taxon>Metazoa</taxon>
        <taxon>Chordata</taxon>
        <taxon>Craniata</taxon>
        <taxon>Vertebrata</taxon>
        <taxon>Euteleostomi</taxon>
        <taxon>Actinopterygii</taxon>
        <taxon>Neopterygii</taxon>
        <taxon>Teleostei</taxon>
        <taxon>Anguilliformes</taxon>
        <taxon>Anguillidae</taxon>
        <taxon>Anguilla</taxon>
    </lineage>
</organism>
<proteinExistence type="predicted"/>
<sequence length="53" mass="5666">MRFGSALDYEGGSFRVSFNTTIHSPDPGVCYVSASSNAGLVRAAVDEVLAEWQ</sequence>
<evidence type="ECO:0000313" key="1">
    <source>
        <dbReference type="EMBL" id="JAH70105.1"/>
    </source>
</evidence>
<reference evidence="1" key="1">
    <citation type="submission" date="2014-11" db="EMBL/GenBank/DDBJ databases">
        <authorList>
            <person name="Amaro Gonzalez C."/>
        </authorList>
    </citation>
    <scope>NUCLEOTIDE SEQUENCE</scope>
</reference>
<dbReference type="EMBL" id="GBXM01038472">
    <property type="protein sequence ID" value="JAH70105.1"/>
    <property type="molecule type" value="Transcribed_RNA"/>
</dbReference>
<protein>
    <submittedName>
        <fullName evidence="1">Uncharacterized protein</fullName>
    </submittedName>
</protein>
<accession>A0A0E9UY25</accession>
<name>A0A0E9UY25_ANGAN</name>
<dbReference type="AlphaFoldDB" id="A0A0E9UY25"/>